<dbReference type="EMBL" id="OOFM01000005">
    <property type="protein sequence ID" value="SPL64883.1"/>
    <property type="molecule type" value="Genomic_DNA"/>
</dbReference>
<evidence type="ECO:0000313" key="3">
    <source>
        <dbReference type="Proteomes" id="UP000246073"/>
    </source>
</evidence>
<dbReference type="AlphaFoldDB" id="A0A2P9HLK5"/>
<feature type="compositionally biased region" description="Polar residues" evidence="1">
    <location>
        <begin position="1"/>
        <end position="12"/>
    </location>
</feature>
<feature type="region of interest" description="Disordered" evidence="1">
    <location>
        <begin position="1"/>
        <end position="26"/>
    </location>
</feature>
<accession>A0A2P9HLK5</accession>
<reference evidence="3" key="1">
    <citation type="submission" date="2017-12" db="EMBL/GenBank/DDBJ databases">
        <authorList>
            <person name="Diaz M."/>
        </authorList>
    </citation>
    <scope>NUCLEOTIDE SEQUENCE [LARGE SCALE GENOMIC DNA]</scope>
    <source>
        <strain evidence="3">FI11154</strain>
    </source>
</reference>
<protein>
    <submittedName>
        <fullName evidence="2">Uncharacterized protein</fullName>
    </submittedName>
</protein>
<sequence length="40" mass="4661">MAALFTTAQPSDNDPDQYRREKNGPECFSKIKHQNLHWVS</sequence>
<dbReference type="Proteomes" id="UP000246073">
    <property type="component" value="Unassembled WGS sequence"/>
</dbReference>
<evidence type="ECO:0000256" key="1">
    <source>
        <dbReference type="SAM" id="MobiDB-lite"/>
    </source>
</evidence>
<organism evidence="2 3">
    <name type="scientific">Ochrobactrum soli</name>
    <dbReference type="NCBI Taxonomy" id="2448455"/>
    <lineage>
        <taxon>Bacteria</taxon>
        <taxon>Pseudomonadati</taxon>
        <taxon>Pseudomonadota</taxon>
        <taxon>Alphaproteobacteria</taxon>
        <taxon>Hyphomicrobiales</taxon>
        <taxon>Brucellaceae</taxon>
        <taxon>Brucella/Ochrobactrum group</taxon>
        <taxon>Ochrobactrum</taxon>
    </lineage>
</organism>
<gene>
    <name evidence="2" type="ORF">OHAE_750</name>
</gene>
<proteinExistence type="predicted"/>
<name>A0A2P9HLK5_9HYPH</name>
<evidence type="ECO:0000313" key="2">
    <source>
        <dbReference type="EMBL" id="SPL64883.1"/>
    </source>
</evidence>